<gene>
    <name evidence="1" type="ORF">SYV04_38780</name>
</gene>
<protein>
    <submittedName>
        <fullName evidence="1">Uncharacterized protein</fullName>
    </submittedName>
</protein>
<proteinExistence type="predicted"/>
<dbReference type="RefSeq" id="WP_321551113.1">
    <property type="nucleotide sequence ID" value="NZ_JAXIVS010000020.1"/>
</dbReference>
<sequence length="48" mass="4645">MQVSSLTGAVGMAGGAVFSLAVDGSGAVVNCEEAGHAGADRLPKGRSR</sequence>
<name>A0ABU5HG16_9BACT</name>
<keyword evidence="2" id="KW-1185">Reference proteome</keyword>
<dbReference type="Proteomes" id="UP001291309">
    <property type="component" value="Unassembled WGS sequence"/>
</dbReference>
<evidence type="ECO:0000313" key="1">
    <source>
        <dbReference type="EMBL" id="MDY7232398.1"/>
    </source>
</evidence>
<organism evidence="1 2">
    <name type="scientific">Hyalangium rubrum</name>
    <dbReference type="NCBI Taxonomy" id="3103134"/>
    <lineage>
        <taxon>Bacteria</taxon>
        <taxon>Pseudomonadati</taxon>
        <taxon>Myxococcota</taxon>
        <taxon>Myxococcia</taxon>
        <taxon>Myxococcales</taxon>
        <taxon>Cystobacterineae</taxon>
        <taxon>Archangiaceae</taxon>
        <taxon>Hyalangium</taxon>
    </lineage>
</organism>
<dbReference type="EMBL" id="JAXIVS010000020">
    <property type="protein sequence ID" value="MDY7232398.1"/>
    <property type="molecule type" value="Genomic_DNA"/>
</dbReference>
<accession>A0ABU5HG16</accession>
<evidence type="ECO:0000313" key="2">
    <source>
        <dbReference type="Proteomes" id="UP001291309"/>
    </source>
</evidence>
<comment type="caution">
    <text evidence="1">The sequence shown here is derived from an EMBL/GenBank/DDBJ whole genome shotgun (WGS) entry which is preliminary data.</text>
</comment>
<reference evidence="1 2" key="1">
    <citation type="submission" date="2023-12" db="EMBL/GenBank/DDBJ databases">
        <title>the genome sequence of Hyalangium sp. s54d21.</title>
        <authorList>
            <person name="Zhang X."/>
        </authorList>
    </citation>
    <scope>NUCLEOTIDE SEQUENCE [LARGE SCALE GENOMIC DNA]</scope>
    <source>
        <strain evidence="2">s54d21</strain>
    </source>
</reference>